<proteinExistence type="predicted"/>
<name>A0A5J6IYG3_STRVI</name>
<feature type="compositionally biased region" description="Basic residues" evidence="1">
    <location>
        <begin position="159"/>
        <end position="175"/>
    </location>
</feature>
<sequence length="175" mass="18252">MPWRSWLIAGLVTPCEERQSSAMDTRPGTVAAPGRERWGTTGFDVPTLRSLAFGFGACCWGLGRFAFAGSRSGFRTVRIPEPDLSSFAVRGCSRRVRDADEVFSGATTTAGAGGRMSGSGVSGSAASAASRAGAGAGTENCVRSCGDLLSTGATEKHPAVARRTARSRGRVRRFT</sequence>
<dbReference type="AlphaFoldDB" id="A0A5J6IYG3"/>
<organism evidence="2 3">
    <name type="scientific">Streptomyces vinaceus</name>
    <dbReference type="NCBI Taxonomy" id="1960"/>
    <lineage>
        <taxon>Bacteria</taxon>
        <taxon>Bacillati</taxon>
        <taxon>Actinomycetota</taxon>
        <taxon>Actinomycetes</taxon>
        <taxon>Kitasatosporales</taxon>
        <taxon>Streptomycetaceae</taxon>
        <taxon>Streptomyces</taxon>
    </lineage>
</organism>
<protein>
    <submittedName>
        <fullName evidence="2">Uncharacterized protein</fullName>
    </submittedName>
</protein>
<evidence type="ECO:0000256" key="1">
    <source>
        <dbReference type="SAM" id="MobiDB-lite"/>
    </source>
</evidence>
<accession>A0A5J6IYG3</accession>
<gene>
    <name evidence="2" type="ORF">CP980_00020</name>
</gene>
<evidence type="ECO:0000313" key="2">
    <source>
        <dbReference type="EMBL" id="QEV43690.1"/>
    </source>
</evidence>
<dbReference type="EMBL" id="CP023692">
    <property type="protein sequence ID" value="QEV43690.1"/>
    <property type="molecule type" value="Genomic_DNA"/>
</dbReference>
<dbReference type="KEGG" id="svn:CP980_00020"/>
<dbReference type="Proteomes" id="UP000325563">
    <property type="component" value="Chromosome"/>
</dbReference>
<feature type="region of interest" description="Disordered" evidence="1">
    <location>
        <begin position="156"/>
        <end position="175"/>
    </location>
</feature>
<keyword evidence="3" id="KW-1185">Reference proteome</keyword>
<evidence type="ECO:0000313" key="3">
    <source>
        <dbReference type="Proteomes" id="UP000325563"/>
    </source>
</evidence>
<feature type="region of interest" description="Disordered" evidence="1">
    <location>
        <begin position="107"/>
        <end position="126"/>
    </location>
</feature>
<reference evidence="2 3" key="1">
    <citation type="submission" date="2017-09" db="EMBL/GenBank/DDBJ databases">
        <authorList>
            <person name="Lee N."/>
            <person name="Cho B.-K."/>
        </authorList>
    </citation>
    <scope>NUCLEOTIDE SEQUENCE [LARGE SCALE GENOMIC DNA]</scope>
    <source>
        <strain evidence="2 3">ATCC 27476</strain>
    </source>
</reference>
<feature type="compositionally biased region" description="Gly residues" evidence="1">
    <location>
        <begin position="111"/>
        <end position="121"/>
    </location>
</feature>